<comment type="caution">
    <text evidence="2">The sequence shown here is derived from an EMBL/GenBank/DDBJ whole genome shotgun (WGS) entry which is preliminary data.</text>
</comment>
<dbReference type="Proteomes" id="UP001231189">
    <property type="component" value="Unassembled WGS sequence"/>
</dbReference>
<gene>
    <name evidence="2" type="ORF">QYE76_033488</name>
</gene>
<dbReference type="AlphaFoldDB" id="A0AAD8VM62"/>
<feature type="coiled-coil region" evidence="1">
    <location>
        <begin position="57"/>
        <end position="84"/>
    </location>
</feature>
<accession>A0AAD8VM62</accession>
<evidence type="ECO:0000313" key="2">
    <source>
        <dbReference type="EMBL" id="KAK1609815.1"/>
    </source>
</evidence>
<name>A0AAD8VM62_LOLMU</name>
<feature type="coiled-coil region" evidence="1">
    <location>
        <begin position="135"/>
        <end position="162"/>
    </location>
</feature>
<evidence type="ECO:0000256" key="1">
    <source>
        <dbReference type="SAM" id="Coils"/>
    </source>
</evidence>
<keyword evidence="1" id="KW-0175">Coiled coil</keyword>
<proteinExistence type="predicted"/>
<organism evidence="2 3">
    <name type="scientific">Lolium multiflorum</name>
    <name type="common">Italian ryegrass</name>
    <name type="synonym">Lolium perenne subsp. multiflorum</name>
    <dbReference type="NCBI Taxonomy" id="4521"/>
    <lineage>
        <taxon>Eukaryota</taxon>
        <taxon>Viridiplantae</taxon>
        <taxon>Streptophyta</taxon>
        <taxon>Embryophyta</taxon>
        <taxon>Tracheophyta</taxon>
        <taxon>Spermatophyta</taxon>
        <taxon>Magnoliopsida</taxon>
        <taxon>Liliopsida</taxon>
        <taxon>Poales</taxon>
        <taxon>Poaceae</taxon>
        <taxon>BOP clade</taxon>
        <taxon>Pooideae</taxon>
        <taxon>Poodae</taxon>
        <taxon>Poeae</taxon>
        <taxon>Poeae Chloroplast Group 2 (Poeae type)</taxon>
        <taxon>Loliodinae</taxon>
        <taxon>Loliinae</taxon>
        <taxon>Lolium</taxon>
    </lineage>
</organism>
<evidence type="ECO:0000313" key="3">
    <source>
        <dbReference type="Proteomes" id="UP001231189"/>
    </source>
</evidence>
<reference evidence="2" key="1">
    <citation type="submission" date="2023-07" db="EMBL/GenBank/DDBJ databases">
        <title>A chromosome-level genome assembly of Lolium multiflorum.</title>
        <authorList>
            <person name="Chen Y."/>
            <person name="Copetti D."/>
            <person name="Kolliker R."/>
            <person name="Studer B."/>
        </authorList>
    </citation>
    <scope>NUCLEOTIDE SEQUENCE</scope>
    <source>
        <strain evidence="2">02402/16</strain>
        <tissue evidence="2">Leaf</tissue>
    </source>
</reference>
<dbReference type="EMBL" id="JAUUTY010000007">
    <property type="protein sequence ID" value="KAK1609815.1"/>
    <property type="molecule type" value="Genomic_DNA"/>
</dbReference>
<keyword evidence="3" id="KW-1185">Reference proteome</keyword>
<protein>
    <submittedName>
        <fullName evidence="2">Uncharacterized protein</fullName>
    </submittedName>
</protein>
<sequence>MRLRRAVKEFDNAWHDATNNVVSTADARKRLFEELLWEHRDLAEAHSHCQAVPEASIEALKNQLSNLQAEKEQLIQDHRKALDAREIVSRAQGPAISAGLRHDQELKDAKAATEAKLSEVLEDSTNSSAVLRAELVETSKARKAAKVQVARLNAEQKEYDQLVMQTDALALPFATAVILSGIPD</sequence>